<name>A0A7D4TSV7_9SPHI</name>
<reference evidence="2 3" key="1">
    <citation type="submission" date="2020-05" db="EMBL/GenBank/DDBJ databases">
        <title>Mucilaginibacter mali sp. nov.</title>
        <authorList>
            <person name="Kim H.S."/>
            <person name="Lee K.C."/>
            <person name="Suh M.K."/>
            <person name="Kim J.-S."/>
            <person name="Han K.-I."/>
            <person name="Eom M.K."/>
            <person name="Shin Y.K."/>
            <person name="Lee J.-S."/>
        </authorList>
    </citation>
    <scope>NUCLEOTIDE SEQUENCE [LARGE SCALE GENOMIC DNA]</scope>
    <source>
        <strain evidence="2 3">G2-14</strain>
    </source>
</reference>
<dbReference type="Pfam" id="PF13585">
    <property type="entry name" value="CHU_C"/>
    <property type="match status" value="1"/>
</dbReference>
<dbReference type="RefSeq" id="WP_173413356.1">
    <property type="nucleotide sequence ID" value="NZ_CP054139.1"/>
</dbReference>
<keyword evidence="3" id="KW-1185">Reference proteome</keyword>
<dbReference type="EMBL" id="CP054139">
    <property type="protein sequence ID" value="QKJ28655.1"/>
    <property type="molecule type" value="Genomic_DNA"/>
</dbReference>
<evidence type="ECO:0000313" key="3">
    <source>
        <dbReference type="Proteomes" id="UP000505355"/>
    </source>
</evidence>
<organism evidence="2 3">
    <name type="scientific">Mucilaginibacter mali</name>
    <dbReference type="NCBI Taxonomy" id="2740462"/>
    <lineage>
        <taxon>Bacteria</taxon>
        <taxon>Pseudomonadati</taxon>
        <taxon>Bacteroidota</taxon>
        <taxon>Sphingobacteriia</taxon>
        <taxon>Sphingobacteriales</taxon>
        <taxon>Sphingobacteriaceae</taxon>
        <taxon>Mucilaginibacter</taxon>
    </lineage>
</organism>
<feature type="signal peptide" evidence="1">
    <location>
        <begin position="1"/>
        <end position="21"/>
    </location>
</feature>
<keyword evidence="1" id="KW-0732">Signal</keyword>
<sequence>MRLRRPFIVIVLLLMGRFAWGQNCPENISFESGTFKNWLCYSESIDPNGNITFHNAVPPDPNRHAILKNTSPQALDPYGNFPVNCPNGSGYSIQLGNASGGHEAERVSYIYTIPANNQDFTLIYYYAVVLQTPNHNPFEQPAFQANLTDLTTGQAIPGSQLGCGNHLFTASASLQGFKVSDIDKNTVYRAWTPVVLHLKGYGGRTIRLDFTTNDCVYKQHFGYAYLDFEDVCDPAYDGLIKGNKVCIGSDSLKLTAPPGFQSYAWYNADDLTTVLGTSPNLEVSPAPAPGTRYALAITPYPDLGCVDTLYTTVKNIDEVFTLKVLPNLSGCKSDGIDLTQASVTAGSSPGMKFEYYTDANGQIFLSDPKRVTETGDYYIRGTNAYGCTAMVPIHLDLYQGPMLNIASHPPICAPATFNLRQLVSSDPGASLSYYSDILLKTAVPDPTKISKTGIYYVKSVAVGVPCTTVEAVSLIISTPPKDPDFDPADPTKVYASCPPLDLNLAIGNVRNGDNADGTFYTFYTDPEGKNIISDPGKIITSGLYYYKGTNIYGCDGPIAKVRVNVYPVPFFKVTDPDPVVYPQTVNLVYTHIPLTFATFTYWKDAACTKPLDDYQSVGLSGTYYIKAINTSGCEVSVPVHVQVNAPPEADLVGPNTFTPNGDGVNDMFKPTTTGVLTVNYLKILNRYGSEVFYTTQLYNQWDGTYNGKPVPPGTYYWMFSAYDIYRKKQVMKSGKITLIR</sequence>
<accession>A0A7D4TSV7</accession>
<dbReference type="InterPro" id="IPR026341">
    <property type="entry name" value="T9SS_type_B"/>
</dbReference>
<evidence type="ECO:0000256" key="1">
    <source>
        <dbReference type="SAM" id="SignalP"/>
    </source>
</evidence>
<gene>
    <name evidence="2" type="ORF">HQ865_02410</name>
</gene>
<dbReference type="NCBIfam" id="TIGR04131">
    <property type="entry name" value="Bac_Flav_CTERM"/>
    <property type="match status" value="1"/>
</dbReference>
<evidence type="ECO:0000313" key="2">
    <source>
        <dbReference type="EMBL" id="QKJ28655.1"/>
    </source>
</evidence>
<protein>
    <submittedName>
        <fullName evidence="2">Gliding motility-associated C-terminal domain-containing protein</fullName>
    </submittedName>
</protein>
<dbReference type="Proteomes" id="UP000505355">
    <property type="component" value="Chromosome"/>
</dbReference>
<proteinExistence type="predicted"/>
<dbReference type="KEGG" id="mmab:HQ865_02410"/>
<dbReference type="AlphaFoldDB" id="A0A7D4TSV7"/>
<feature type="chain" id="PRO_5028829572" evidence="1">
    <location>
        <begin position="22"/>
        <end position="740"/>
    </location>
</feature>